<feature type="domain" description="ThuA-like" evidence="1">
    <location>
        <begin position="50"/>
        <end position="270"/>
    </location>
</feature>
<dbReference type="RefSeq" id="WP_248956392.1">
    <property type="nucleotide sequence ID" value="NZ_JAKIKU010000009.1"/>
</dbReference>
<evidence type="ECO:0000313" key="2">
    <source>
        <dbReference type="EMBL" id="MCL1046845.1"/>
    </source>
</evidence>
<comment type="caution">
    <text evidence="2">The sequence shown here is derived from an EMBL/GenBank/DDBJ whole genome shotgun (WGS) entry which is preliminary data.</text>
</comment>
<evidence type="ECO:0000259" key="1">
    <source>
        <dbReference type="Pfam" id="PF06283"/>
    </source>
</evidence>
<dbReference type="PANTHER" id="PTHR40469:SF2">
    <property type="entry name" value="GALACTOSE-BINDING DOMAIN-LIKE SUPERFAMILY PROTEIN"/>
    <property type="match status" value="1"/>
</dbReference>
<gene>
    <name evidence="2" type="ORF">L2737_16160</name>
</gene>
<dbReference type="Pfam" id="PF06283">
    <property type="entry name" value="ThuA"/>
    <property type="match status" value="1"/>
</dbReference>
<dbReference type="SUPFAM" id="SSF52317">
    <property type="entry name" value="Class I glutamine amidotransferase-like"/>
    <property type="match status" value="1"/>
</dbReference>
<sequence>MNKFFKREVPQSNLTISHLLFVFLLVVFCLPINKSAHATSFDSLPDKQFNVLLFTKTNGWHHKSIPAGVTALELLADKHYFNLIWHEESHYFNDEYLSNVDVVVFLSTTGDILSNEQQQALKRYIQSGKGFVGIHSASDTEYDWQWYQQLVGHTFVIHPVVQTARLSKVSSEFPGLESMPEKMLWTDEWYEFGEANSTGLNYLLTVDETSYNPNADWGTKQGKGMGSFHPIAWYQNYDGGRSFYTSLGHIKPVYQNDLFLAHLYGGIYWAATGKGIDTTIKTLD</sequence>
<keyword evidence="3" id="KW-1185">Reference proteome</keyword>
<dbReference type="InterPro" id="IPR029062">
    <property type="entry name" value="Class_I_gatase-like"/>
</dbReference>
<evidence type="ECO:0000313" key="3">
    <source>
        <dbReference type="Proteomes" id="UP001202134"/>
    </source>
</evidence>
<organism evidence="2 3">
    <name type="scientific">Shewanella electrodiphila</name>
    <dbReference type="NCBI Taxonomy" id="934143"/>
    <lineage>
        <taxon>Bacteria</taxon>
        <taxon>Pseudomonadati</taxon>
        <taxon>Pseudomonadota</taxon>
        <taxon>Gammaproteobacteria</taxon>
        <taxon>Alteromonadales</taxon>
        <taxon>Shewanellaceae</taxon>
        <taxon>Shewanella</taxon>
    </lineage>
</organism>
<dbReference type="Proteomes" id="UP001202134">
    <property type="component" value="Unassembled WGS sequence"/>
</dbReference>
<reference evidence="2 3" key="1">
    <citation type="submission" date="2022-01" db="EMBL/GenBank/DDBJ databases">
        <title>Whole genome-based taxonomy of the Shewanellaceae.</title>
        <authorList>
            <person name="Martin-Rodriguez A.J."/>
        </authorList>
    </citation>
    <scope>NUCLEOTIDE SEQUENCE [LARGE SCALE GENOMIC DNA]</scope>
    <source>
        <strain evidence="2 3">DSM 24955</strain>
    </source>
</reference>
<accession>A0ABT0KSL7</accession>
<dbReference type="PANTHER" id="PTHR40469">
    <property type="entry name" value="SECRETED GLYCOSYL HYDROLASE"/>
    <property type="match status" value="1"/>
</dbReference>
<dbReference type="InterPro" id="IPR029010">
    <property type="entry name" value="ThuA-like"/>
</dbReference>
<protein>
    <submittedName>
        <fullName evidence="2">ThuA domain-containing protein</fullName>
    </submittedName>
</protein>
<name>A0ABT0KSL7_9GAMM</name>
<dbReference type="EMBL" id="JAKIKU010000009">
    <property type="protein sequence ID" value="MCL1046845.1"/>
    <property type="molecule type" value="Genomic_DNA"/>
</dbReference>
<dbReference type="Gene3D" id="3.40.50.880">
    <property type="match status" value="1"/>
</dbReference>
<proteinExistence type="predicted"/>